<protein>
    <recommendedName>
        <fullName evidence="6">FAD-binding domain-containing protein</fullName>
    </recommendedName>
</protein>
<dbReference type="RefSeq" id="XP_007757087.1">
    <property type="nucleotide sequence ID" value="XM_007758897.1"/>
</dbReference>
<keyword evidence="1" id="KW-0285">Flavoprotein</keyword>
<dbReference type="PRINTS" id="PR00420">
    <property type="entry name" value="RNGMNOXGNASE"/>
</dbReference>
<keyword evidence="4" id="KW-0503">Monooxygenase</keyword>
<dbReference type="InterPro" id="IPR002938">
    <property type="entry name" value="FAD-bd"/>
</dbReference>
<comment type="caution">
    <text evidence="7">The sequence shown here is derived from an EMBL/GenBank/DDBJ whole genome shotgun (WGS) entry which is preliminary data.</text>
</comment>
<gene>
    <name evidence="7" type="ORF">A1O7_04887</name>
</gene>
<evidence type="ECO:0000256" key="2">
    <source>
        <dbReference type="ARBA" id="ARBA00022827"/>
    </source>
</evidence>
<name>W9WQT0_9EURO</name>
<evidence type="ECO:0000256" key="4">
    <source>
        <dbReference type="ARBA" id="ARBA00023033"/>
    </source>
</evidence>
<dbReference type="VEuPathDB" id="FungiDB:A1O7_04887"/>
<keyword evidence="3" id="KW-0560">Oxidoreductase</keyword>
<evidence type="ECO:0000256" key="5">
    <source>
        <dbReference type="SAM" id="SignalP"/>
    </source>
</evidence>
<dbReference type="SUPFAM" id="SSF51905">
    <property type="entry name" value="FAD/NAD(P)-binding domain"/>
    <property type="match status" value="1"/>
</dbReference>
<dbReference type="Pfam" id="PF01494">
    <property type="entry name" value="FAD_binding_3"/>
    <property type="match status" value="1"/>
</dbReference>
<keyword evidence="5" id="KW-0732">Signal</keyword>
<dbReference type="InterPro" id="IPR036188">
    <property type="entry name" value="FAD/NAD-bd_sf"/>
</dbReference>
<evidence type="ECO:0000259" key="6">
    <source>
        <dbReference type="Pfam" id="PF01494"/>
    </source>
</evidence>
<dbReference type="Gene3D" id="3.50.50.60">
    <property type="entry name" value="FAD/NAD(P)-binding domain"/>
    <property type="match status" value="1"/>
</dbReference>
<dbReference type="EMBL" id="AMGW01000003">
    <property type="protein sequence ID" value="EXJ60734.1"/>
    <property type="molecule type" value="Genomic_DNA"/>
</dbReference>
<feature type="domain" description="FAD-binding" evidence="6">
    <location>
        <begin position="164"/>
        <end position="369"/>
    </location>
</feature>
<feature type="signal peptide" evidence="5">
    <location>
        <begin position="1"/>
        <end position="18"/>
    </location>
</feature>
<evidence type="ECO:0000313" key="7">
    <source>
        <dbReference type="EMBL" id="EXJ60734.1"/>
    </source>
</evidence>
<dbReference type="Proteomes" id="UP000019473">
    <property type="component" value="Unassembled WGS sequence"/>
</dbReference>
<dbReference type="eggNOG" id="KOG2614">
    <property type="taxonomic scope" value="Eukaryota"/>
</dbReference>
<dbReference type="GO" id="GO:0071949">
    <property type="term" value="F:FAD binding"/>
    <property type="evidence" value="ECO:0007669"/>
    <property type="project" value="InterPro"/>
</dbReference>
<keyword evidence="2" id="KW-0274">FAD</keyword>
<dbReference type="HOGENOM" id="CLU_009665_4_0_1"/>
<evidence type="ECO:0000256" key="1">
    <source>
        <dbReference type="ARBA" id="ARBA00022630"/>
    </source>
</evidence>
<dbReference type="PANTHER" id="PTHR46972">
    <property type="entry name" value="MONOOXYGENASE ASQM-RELATED"/>
    <property type="match status" value="1"/>
</dbReference>
<feature type="chain" id="PRO_5004933777" description="FAD-binding domain-containing protein" evidence="5">
    <location>
        <begin position="19"/>
        <end position="445"/>
    </location>
</feature>
<dbReference type="AlphaFoldDB" id="W9WQT0"/>
<evidence type="ECO:0000313" key="8">
    <source>
        <dbReference type="Proteomes" id="UP000019473"/>
    </source>
</evidence>
<evidence type="ECO:0000256" key="3">
    <source>
        <dbReference type="ARBA" id="ARBA00023002"/>
    </source>
</evidence>
<keyword evidence="8" id="KW-1185">Reference proteome</keyword>
<dbReference type="OrthoDB" id="655030at2759"/>
<sequence length="445" mass="49427">MPFSLAIIGAGPAGLTLARLLQVSDLEITVMVFEHDASPTARPSQGGTLDLHTDTGLAALKKCGLWDEAVKRLRYDGEELTIADKNDTHILHMTGGGGPKIKSKESDGELDYERPEIDREALKDLLLGSVNPGWVQWGKTLQRIDPQTGVLSFRDGTTAGPFELVVGADGAWSKVRHVLTDVWPQYAGVAGFVGHIARPNEEYPPLSRTVGRGSYFACSDGKYLSAQRMGDESIKVGVWLKKEGSQGESWPAKIVVACGDDEEKLKDKILENFHDWTATQRQFVKVATGFRPWPLYELPVGEFWEHKRGYTLIGDASSLMTPFAGEGVNKAMRDSLELAARLEDALKANGDVDEAVREYEEIMFPRAKRWQTATMRNKDGMFSNEGPVTFLVGMVDDIAEEMGKDLSKGISSWIPFKTGVWCYVVSRQWIGAWRRRLSGMIWKEE</sequence>
<proteinExistence type="predicted"/>
<dbReference type="GeneID" id="19179472"/>
<reference evidence="7 8" key="1">
    <citation type="submission" date="2013-03" db="EMBL/GenBank/DDBJ databases">
        <title>The Genome Sequence of Cladophialophora yegresii CBS 114405.</title>
        <authorList>
            <consortium name="The Broad Institute Genomics Platform"/>
            <person name="Cuomo C."/>
            <person name="de Hoog S."/>
            <person name="Gorbushina A."/>
            <person name="Walker B."/>
            <person name="Young S.K."/>
            <person name="Zeng Q."/>
            <person name="Gargeya S."/>
            <person name="Fitzgerald M."/>
            <person name="Haas B."/>
            <person name="Abouelleil A."/>
            <person name="Allen A.W."/>
            <person name="Alvarado L."/>
            <person name="Arachchi H.M."/>
            <person name="Berlin A.M."/>
            <person name="Chapman S.B."/>
            <person name="Gainer-Dewar J."/>
            <person name="Goldberg J."/>
            <person name="Griggs A."/>
            <person name="Gujja S."/>
            <person name="Hansen M."/>
            <person name="Howarth C."/>
            <person name="Imamovic A."/>
            <person name="Ireland A."/>
            <person name="Larimer J."/>
            <person name="McCowan C."/>
            <person name="Murphy C."/>
            <person name="Pearson M."/>
            <person name="Poon T.W."/>
            <person name="Priest M."/>
            <person name="Roberts A."/>
            <person name="Saif S."/>
            <person name="Shea T."/>
            <person name="Sisk P."/>
            <person name="Sykes S."/>
            <person name="Wortman J."/>
            <person name="Nusbaum C."/>
            <person name="Birren B."/>
        </authorList>
    </citation>
    <scope>NUCLEOTIDE SEQUENCE [LARGE SCALE GENOMIC DNA]</scope>
    <source>
        <strain evidence="7 8">CBS 114405</strain>
    </source>
</reference>
<dbReference type="PANTHER" id="PTHR46972:SF1">
    <property type="entry name" value="FAD DEPENDENT OXIDOREDUCTASE DOMAIN-CONTAINING PROTEIN"/>
    <property type="match status" value="1"/>
</dbReference>
<organism evidence="7 8">
    <name type="scientific">Cladophialophora yegresii CBS 114405</name>
    <dbReference type="NCBI Taxonomy" id="1182544"/>
    <lineage>
        <taxon>Eukaryota</taxon>
        <taxon>Fungi</taxon>
        <taxon>Dikarya</taxon>
        <taxon>Ascomycota</taxon>
        <taxon>Pezizomycotina</taxon>
        <taxon>Eurotiomycetes</taxon>
        <taxon>Chaetothyriomycetidae</taxon>
        <taxon>Chaetothyriales</taxon>
        <taxon>Herpotrichiellaceae</taxon>
        <taxon>Cladophialophora</taxon>
    </lineage>
</organism>
<dbReference type="STRING" id="1182544.W9WQT0"/>
<dbReference type="GO" id="GO:0004497">
    <property type="term" value="F:monooxygenase activity"/>
    <property type="evidence" value="ECO:0007669"/>
    <property type="project" value="UniProtKB-KW"/>
</dbReference>
<accession>W9WQT0</accession>